<name>A0AAV0WM33_9HEMI</name>
<organism evidence="3 4">
    <name type="scientific">Macrosiphum euphorbiae</name>
    <name type="common">potato aphid</name>
    <dbReference type="NCBI Taxonomy" id="13131"/>
    <lineage>
        <taxon>Eukaryota</taxon>
        <taxon>Metazoa</taxon>
        <taxon>Ecdysozoa</taxon>
        <taxon>Arthropoda</taxon>
        <taxon>Hexapoda</taxon>
        <taxon>Insecta</taxon>
        <taxon>Pterygota</taxon>
        <taxon>Neoptera</taxon>
        <taxon>Paraneoptera</taxon>
        <taxon>Hemiptera</taxon>
        <taxon>Sternorrhyncha</taxon>
        <taxon>Aphidomorpha</taxon>
        <taxon>Aphidoidea</taxon>
        <taxon>Aphididae</taxon>
        <taxon>Macrosiphini</taxon>
        <taxon>Macrosiphum</taxon>
    </lineage>
</organism>
<sequence>MAVDNLKQFVFRNKEVLMFIVGFGVMHIGWYNLQRNSSLNKAIAASRDKETIKEYKRLEREINANWSEKPSSQQQHQPQTSGIILSSATSFTEKSPNAH</sequence>
<keyword evidence="2" id="KW-0812">Transmembrane</keyword>
<evidence type="ECO:0008006" key="5">
    <source>
        <dbReference type="Google" id="ProtNLM"/>
    </source>
</evidence>
<proteinExistence type="predicted"/>
<reference evidence="3 4" key="1">
    <citation type="submission" date="2023-01" db="EMBL/GenBank/DDBJ databases">
        <authorList>
            <person name="Whitehead M."/>
        </authorList>
    </citation>
    <scope>NUCLEOTIDE SEQUENCE [LARGE SCALE GENOMIC DNA]</scope>
</reference>
<protein>
    <recommendedName>
        <fullName evidence="5">ATP synthase subunit e, mitochondrial</fullName>
    </recommendedName>
</protein>
<keyword evidence="2" id="KW-1133">Transmembrane helix</keyword>
<feature type="compositionally biased region" description="Low complexity" evidence="1">
    <location>
        <begin position="70"/>
        <end position="79"/>
    </location>
</feature>
<gene>
    <name evidence="3" type="ORF">MEUPH1_LOCUS12570</name>
</gene>
<feature type="compositionally biased region" description="Polar residues" evidence="1">
    <location>
        <begin position="80"/>
        <end position="99"/>
    </location>
</feature>
<dbReference type="EMBL" id="CARXXK010000002">
    <property type="protein sequence ID" value="CAI6356883.1"/>
    <property type="molecule type" value="Genomic_DNA"/>
</dbReference>
<evidence type="ECO:0000313" key="4">
    <source>
        <dbReference type="Proteomes" id="UP001160148"/>
    </source>
</evidence>
<comment type="caution">
    <text evidence="3">The sequence shown here is derived from an EMBL/GenBank/DDBJ whole genome shotgun (WGS) entry which is preliminary data.</text>
</comment>
<keyword evidence="4" id="KW-1185">Reference proteome</keyword>
<dbReference type="AlphaFoldDB" id="A0AAV0WM33"/>
<keyword evidence="2" id="KW-0472">Membrane</keyword>
<feature type="region of interest" description="Disordered" evidence="1">
    <location>
        <begin position="66"/>
        <end position="99"/>
    </location>
</feature>
<evidence type="ECO:0000256" key="1">
    <source>
        <dbReference type="SAM" id="MobiDB-lite"/>
    </source>
</evidence>
<evidence type="ECO:0000256" key="2">
    <source>
        <dbReference type="SAM" id="Phobius"/>
    </source>
</evidence>
<feature type="transmembrane region" description="Helical" evidence="2">
    <location>
        <begin position="16"/>
        <end position="33"/>
    </location>
</feature>
<evidence type="ECO:0000313" key="3">
    <source>
        <dbReference type="EMBL" id="CAI6356883.1"/>
    </source>
</evidence>
<dbReference type="Proteomes" id="UP001160148">
    <property type="component" value="Unassembled WGS sequence"/>
</dbReference>
<accession>A0AAV0WM33</accession>